<reference evidence="4 5" key="1">
    <citation type="submission" date="2024-04" db="EMBL/GenBank/DDBJ databases">
        <title>Draft genome sequence of Thalassolituus maritimus NBRC 116585.</title>
        <authorList>
            <person name="Miyakawa T."/>
            <person name="Kusuya Y."/>
            <person name="Miura T."/>
        </authorList>
    </citation>
    <scope>NUCLEOTIDE SEQUENCE [LARGE SCALE GENOMIC DNA]</scope>
    <source>
        <strain evidence="4 5">5NW40-0001</strain>
    </source>
</reference>
<dbReference type="NCBIfam" id="TIGR01549">
    <property type="entry name" value="HAD-SF-IA-v1"/>
    <property type="match status" value="1"/>
</dbReference>
<name>A0ABQ0A2M4_9GAMM</name>
<dbReference type="InterPro" id="IPR051400">
    <property type="entry name" value="HAD-like_hydrolase"/>
</dbReference>
<accession>A0ABQ0A2M4</accession>
<dbReference type="Pfam" id="PF00702">
    <property type="entry name" value="Hydrolase"/>
    <property type="match status" value="1"/>
</dbReference>
<keyword evidence="3" id="KW-0460">Magnesium</keyword>
<organism evidence="4 5">
    <name type="scientific">Thalassolituus maritimus</name>
    <dbReference type="NCBI Taxonomy" id="484498"/>
    <lineage>
        <taxon>Bacteria</taxon>
        <taxon>Pseudomonadati</taxon>
        <taxon>Pseudomonadota</taxon>
        <taxon>Gammaproteobacteria</taxon>
        <taxon>Oceanospirillales</taxon>
        <taxon>Oceanospirillaceae</taxon>
        <taxon>Thalassolituus</taxon>
    </lineage>
</organism>
<gene>
    <name evidence="4" type="ORF">NBRC116585_27590</name>
</gene>
<evidence type="ECO:0000313" key="5">
    <source>
        <dbReference type="Proteomes" id="UP001481413"/>
    </source>
</evidence>
<dbReference type="RefSeq" id="WP_353295862.1">
    <property type="nucleotide sequence ID" value="NZ_BAABWH010000009.1"/>
</dbReference>
<dbReference type="GO" id="GO:0016787">
    <property type="term" value="F:hydrolase activity"/>
    <property type="evidence" value="ECO:0007669"/>
    <property type="project" value="UniProtKB-KW"/>
</dbReference>
<dbReference type="Gene3D" id="3.40.50.1000">
    <property type="entry name" value="HAD superfamily/HAD-like"/>
    <property type="match status" value="1"/>
</dbReference>
<evidence type="ECO:0000256" key="3">
    <source>
        <dbReference type="ARBA" id="ARBA00022842"/>
    </source>
</evidence>
<dbReference type="PANTHER" id="PTHR46470:SF4">
    <property type="entry name" value="5-AMINO-6-(5-PHOSPHO-D-RIBITYLAMINO)URACIL PHOSPHATASE YIGB"/>
    <property type="match status" value="1"/>
</dbReference>
<comment type="caution">
    <text evidence="4">The sequence shown here is derived from an EMBL/GenBank/DDBJ whole genome shotgun (WGS) entry which is preliminary data.</text>
</comment>
<dbReference type="SFLD" id="SFLDS00003">
    <property type="entry name" value="Haloacid_Dehalogenase"/>
    <property type="match status" value="1"/>
</dbReference>
<dbReference type="InterPro" id="IPR006439">
    <property type="entry name" value="HAD-SF_hydro_IA"/>
</dbReference>
<evidence type="ECO:0000256" key="1">
    <source>
        <dbReference type="ARBA" id="ARBA00001946"/>
    </source>
</evidence>
<dbReference type="InterPro" id="IPR023214">
    <property type="entry name" value="HAD_sf"/>
</dbReference>
<sequence>MAVRLLTFDLDHTLWDPTDALIAAERGMFDWIKTHSPVTADFYPPEKFHAYKKDLAAAYPDMTGRVSEFRYELLRRIFLQSGHSSEQARSMAKAAFDAFYQARSTGLELFPNVADVMTELRKQYQVIAITNGNADLSIAGHSHLFDHHLKADDYDAKPAPDMFHAALEIAGVSAEQALHVGDHPEQDVAAAQELGIKGIWFNDKKVDWPLSDVTPNAEFSHWSQLVPTISALADTSS</sequence>
<evidence type="ECO:0000256" key="2">
    <source>
        <dbReference type="ARBA" id="ARBA00022801"/>
    </source>
</evidence>
<dbReference type="SFLD" id="SFLDG01129">
    <property type="entry name" value="C1.5:_HAD__Beta-PGM__Phosphata"/>
    <property type="match status" value="1"/>
</dbReference>
<dbReference type="SUPFAM" id="SSF56784">
    <property type="entry name" value="HAD-like"/>
    <property type="match status" value="1"/>
</dbReference>
<dbReference type="Proteomes" id="UP001481413">
    <property type="component" value="Unassembled WGS sequence"/>
</dbReference>
<evidence type="ECO:0000313" key="4">
    <source>
        <dbReference type="EMBL" id="GAA6146641.1"/>
    </source>
</evidence>
<dbReference type="NCBIfam" id="TIGR01509">
    <property type="entry name" value="HAD-SF-IA-v3"/>
    <property type="match status" value="1"/>
</dbReference>
<keyword evidence="2 4" id="KW-0378">Hydrolase</keyword>
<keyword evidence="5" id="KW-1185">Reference proteome</keyword>
<proteinExistence type="predicted"/>
<dbReference type="Gene3D" id="1.20.120.1600">
    <property type="match status" value="1"/>
</dbReference>
<dbReference type="PANTHER" id="PTHR46470">
    <property type="entry name" value="N-ACYLNEURAMINATE-9-PHOSPHATASE"/>
    <property type="match status" value="1"/>
</dbReference>
<protein>
    <submittedName>
        <fullName evidence="4">HAD family hydrolase</fullName>
    </submittedName>
</protein>
<dbReference type="InterPro" id="IPR036412">
    <property type="entry name" value="HAD-like_sf"/>
</dbReference>
<comment type="cofactor">
    <cofactor evidence="1">
        <name>Mg(2+)</name>
        <dbReference type="ChEBI" id="CHEBI:18420"/>
    </cofactor>
</comment>
<dbReference type="EMBL" id="BAABWH010000009">
    <property type="protein sequence ID" value="GAA6146641.1"/>
    <property type="molecule type" value="Genomic_DNA"/>
</dbReference>